<accession>A0A382DS69</accession>
<sequence length="115" mass="12724">MPITKLQFEMGIDGGIESLMVALYDFLIEHQDTAYAEEELYQQFGVADPGTYIDTSHLDIALQKVVETGAVEARSVANSTYYAFHQESDKANWKPIADSDDEGEGNSEPETPTSE</sequence>
<reference evidence="2" key="1">
    <citation type="submission" date="2018-05" db="EMBL/GenBank/DDBJ databases">
        <authorList>
            <person name="Lanie J.A."/>
            <person name="Ng W.-L."/>
            <person name="Kazmierczak K.M."/>
            <person name="Andrzejewski T.M."/>
            <person name="Davidsen T.M."/>
            <person name="Wayne K.J."/>
            <person name="Tettelin H."/>
            <person name="Glass J.I."/>
            <person name="Rusch D."/>
            <person name="Podicherti R."/>
            <person name="Tsui H.-C.T."/>
            <person name="Winkler M.E."/>
        </authorList>
    </citation>
    <scope>NUCLEOTIDE SEQUENCE</scope>
</reference>
<protein>
    <submittedName>
        <fullName evidence="2">Uncharacterized protein</fullName>
    </submittedName>
</protein>
<gene>
    <name evidence="2" type="ORF">METZ01_LOCUS194082</name>
</gene>
<proteinExistence type="predicted"/>
<feature type="compositionally biased region" description="Acidic residues" evidence="1">
    <location>
        <begin position="98"/>
        <end position="107"/>
    </location>
</feature>
<dbReference type="EMBL" id="UINC01040816">
    <property type="protein sequence ID" value="SVB41228.1"/>
    <property type="molecule type" value="Genomic_DNA"/>
</dbReference>
<evidence type="ECO:0000256" key="1">
    <source>
        <dbReference type="SAM" id="MobiDB-lite"/>
    </source>
</evidence>
<organism evidence="2">
    <name type="scientific">marine metagenome</name>
    <dbReference type="NCBI Taxonomy" id="408172"/>
    <lineage>
        <taxon>unclassified sequences</taxon>
        <taxon>metagenomes</taxon>
        <taxon>ecological metagenomes</taxon>
    </lineage>
</organism>
<name>A0A382DS69_9ZZZZ</name>
<feature type="region of interest" description="Disordered" evidence="1">
    <location>
        <begin position="92"/>
        <end position="115"/>
    </location>
</feature>
<dbReference type="AlphaFoldDB" id="A0A382DS69"/>
<evidence type="ECO:0000313" key="2">
    <source>
        <dbReference type="EMBL" id="SVB41228.1"/>
    </source>
</evidence>